<keyword evidence="3" id="KW-1185">Reference proteome</keyword>
<sequence length="129" mass="14151">MPINWQDKEVADRLLAAIIGSFDNKINCTEVARLYGKDATYNAIENFLRKPKRVATQLKAEANAEKGTVASPAKRASPTKKSGGGVKTGRVEKKAPTTPRKEVKVEEVEESVEYEEAVDGVEGDINEFI</sequence>
<evidence type="ECO:0000313" key="2">
    <source>
        <dbReference type="EMBL" id="KAF2854269.1"/>
    </source>
</evidence>
<protein>
    <submittedName>
        <fullName evidence="2">Uncharacterized protein</fullName>
    </submittedName>
</protein>
<organism evidence="2 3">
    <name type="scientific">Plenodomus tracheiphilus IPT5</name>
    <dbReference type="NCBI Taxonomy" id="1408161"/>
    <lineage>
        <taxon>Eukaryota</taxon>
        <taxon>Fungi</taxon>
        <taxon>Dikarya</taxon>
        <taxon>Ascomycota</taxon>
        <taxon>Pezizomycotina</taxon>
        <taxon>Dothideomycetes</taxon>
        <taxon>Pleosporomycetidae</taxon>
        <taxon>Pleosporales</taxon>
        <taxon>Pleosporineae</taxon>
        <taxon>Leptosphaeriaceae</taxon>
        <taxon>Plenodomus</taxon>
    </lineage>
</organism>
<accession>A0A6A7BIP2</accession>
<dbReference type="EMBL" id="MU006293">
    <property type="protein sequence ID" value="KAF2854269.1"/>
    <property type="molecule type" value="Genomic_DNA"/>
</dbReference>
<evidence type="ECO:0000313" key="3">
    <source>
        <dbReference type="Proteomes" id="UP000799423"/>
    </source>
</evidence>
<dbReference type="OrthoDB" id="4828117at2759"/>
<feature type="region of interest" description="Disordered" evidence="1">
    <location>
        <begin position="59"/>
        <end position="108"/>
    </location>
</feature>
<name>A0A6A7BIP2_9PLEO</name>
<proteinExistence type="predicted"/>
<reference evidence="2" key="1">
    <citation type="submission" date="2020-01" db="EMBL/GenBank/DDBJ databases">
        <authorList>
            <consortium name="DOE Joint Genome Institute"/>
            <person name="Haridas S."/>
            <person name="Albert R."/>
            <person name="Binder M."/>
            <person name="Bloem J."/>
            <person name="Labutti K."/>
            <person name="Salamov A."/>
            <person name="Andreopoulos B."/>
            <person name="Baker S.E."/>
            <person name="Barry K."/>
            <person name="Bills G."/>
            <person name="Bluhm B.H."/>
            <person name="Cannon C."/>
            <person name="Castanera R."/>
            <person name="Culley D.E."/>
            <person name="Daum C."/>
            <person name="Ezra D."/>
            <person name="Gonzalez J.B."/>
            <person name="Henrissat B."/>
            <person name="Kuo A."/>
            <person name="Liang C."/>
            <person name="Lipzen A."/>
            <person name="Lutzoni F."/>
            <person name="Magnuson J."/>
            <person name="Mondo S."/>
            <person name="Nolan M."/>
            <person name="Ohm R."/>
            <person name="Pangilinan J."/>
            <person name="Park H.-J."/>
            <person name="Ramirez L."/>
            <person name="Alfaro M."/>
            <person name="Sun H."/>
            <person name="Tritt A."/>
            <person name="Yoshinaga Y."/>
            <person name="Zwiers L.-H."/>
            <person name="Turgeon B.G."/>
            <person name="Goodwin S.B."/>
            <person name="Spatafora J.W."/>
            <person name="Crous P.W."/>
            <person name="Grigoriev I.V."/>
        </authorList>
    </citation>
    <scope>NUCLEOTIDE SEQUENCE</scope>
    <source>
        <strain evidence="2">IPT5</strain>
    </source>
</reference>
<feature type="compositionally biased region" description="Basic and acidic residues" evidence="1">
    <location>
        <begin position="89"/>
        <end position="106"/>
    </location>
</feature>
<dbReference type="Proteomes" id="UP000799423">
    <property type="component" value="Unassembled WGS sequence"/>
</dbReference>
<gene>
    <name evidence="2" type="ORF">T440DRAFT_271773</name>
</gene>
<evidence type="ECO:0000256" key="1">
    <source>
        <dbReference type="SAM" id="MobiDB-lite"/>
    </source>
</evidence>
<dbReference type="AlphaFoldDB" id="A0A6A7BIP2"/>